<dbReference type="GO" id="GO:0005829">
    <property type="term" value="C:cytosol"/>
    <property type="evidence" value="ECO:0007669"/>
    <property type="project" value="TreeGrafter"/>
</dbReference>
<dbReference type="SUPFAM" id="SSF55298">
    <property type="entry name" value="YjgF-like"/>
    <property type="match status" value="1"/>
</dbReference>
<dbReference type="InterPro" id="IPR006175">
    <property type="entry name" value="YjgF/YER057c/UK114"/>
</dbReference>
<protein>
    <submittedName>
        <fullName evidence="2">Uncharacterized protein</fullName>
    </submittedName>
</protein>
<name>A0A0A0DBC0_9PROT</name>
<dbReference type="InterPro" id="IPR006056">
    <property type="entry name" value="RidA"/>
</dbReference>
<proteinExistence type="inferred from homology"/>
<dbReference type="OrthoDB" id="583118at2"/>
<gene>
    <name evidence="2" type="ORF">P409_05780</name>
</gene>
<sequence>MSKREHFGTTVTGAGGQKLPFSKAVRAGDYVYVSGQVPFDENGVVVTGGIEIQTRQTMKNVQAALELAGCTLDDVIKVTVWLDDTRDFAAFNRTYDSFFTGDRPARSCVRADMMVDCKVEIEAIAYKPLG</sequence>
<dbReference type="PANTHER" id="PTHR11803">
    <property type="entry name" value="2-IMINOBUTANOATE/2-IMINOPROPANOATE DEAMINASE RIDA"/>
    <property type="match status" value="1"/>
</dbReference>
<dbReference type="Gene3D" id="3.30.1330.40">
    <property type="entry name" value="RutC-like"/>
    <property type="match status" value="1"/>
</dbReference>
<evidence type="ECO:0000256" key="1">
    <source>
        <dbReference type="ARBA" id="ARBA00010552"/>
    </source>
</evidence>
<evidence type="ECO:0000313" key="3">
    <source>
        <dbReference type="Proteomes" id="UP000029995"/>
    </source>
</evidence>
<dbReference type="CDD" id="cd00448">
    <property type="entry name" value="YjgF_YER057c_UK114_family"/>
    <property type="match status" value="1"/>
</dbReference>
<dbReference type="Pfam" id="PF01042">
    <property type="entry name" value="Ribonuc_L-PSP"/>
    <property type="match status" value="1"/>
</dbReference>
<evidence type="ECO:0000313" key="2">
    <source>
        <dbReference type="EMBL" id="KGM35218.1"/>
    </source>
</evidence>
<comment type="caution">
    <text evidence="2">The sequence shown here is derived from an EMBL/GenBank/DDBJ whole genome shotgun (WGS) entry which is preliminary data.</text>
</comment>
<reference evidence="2 3" key="1">
    <citation type="submission" date="2014-01" db="EMBL/GenBank/DDBJ databases">
        <title>Genome sequence determination for a cystic fibrosis isolate, Inquilinus limosus.</title>
        <authorList>
            <person name="Pino M."/>
            <person name="Di Conza J."/>
            <person name="Gutkind G."/>
        </authorList>
    </citation>
    <scope>NUCLEOTIDE SEQUENCE [LARGE SCALE GENOMIC DNA]</scope>
    <source>
        <strain evidence="2 3">MP06</strain>
    </source>
</reference>
<dbReference type="InterPro" id="IPR035959">
    <property type="entry name" value="RutC-like_sf"/>
</dbReference>
<dbReference type="FunFam" id="3.30.1330.40:FF:000001">
    <property type="entry name" value="L-PSP family endoribonuclease"/>
    <property type="match status" value="1"/>
</dbReference>
<dbReference type="NCBIfam" id="TIGR00004">
    <property type="entry name" value="Rid family detoxifying hydrolase"/>
    <property type="match status" value="1"/>
</dbReference>
<dbReference type="Proteomes" id="UP000029995">
    <property type="component" value="Unassembled WGS sequence"/>
</dbReference>
<dbReference type="RefSeq" id="WP_034832858.1">
    <property type="nucleotide sequence ID" value="NZ_JANX01000041.1"/>
</dbReference>
<dbReference type="PANTHER" id="PTHR11803:SF58">
    <property type="entry name" value="PROTEIN HMF1-RELATED"/>
    <property type="match status" value="1"/>
</dbReference>
<comment type="similarity">
    <text evidence="1">Belongs to the RutC family.</text>
</comment>
<dbReference type="GO" id="GO:0019239">
    <property type="term" value="F:deaminase activity"/>
    <property type="evidence" value="ECO:0007669"/>
    <property type="project" value="TreeGrafter"/>
</dbReference>
<accession>A0A0A0DBC0</accession>
<dbReference type="EMBL" id="JANX01000041">
    <property type="protein sequence ID" value="KGM35218.1"/>
    <property type="molecule type" value="Genomic_DNA"/>
</dbReference>
<organism evidence="2 3">
    <name type="scientific">Inquilinus limosus MP06</name>
    <dbReference type="NCBI Taxonomy" id="1398085"/>
    <lineage>
        <taxon>Bacteria</taxon>
        <taxon>Pseudomonadati</taxon>
        <taxon>Pseudomonadota</taxon>
        <taxon>Alphaproteobacteria</taxon>
        <taxon>Rhodospirillales</taxon>
        <taxon>Rhodospirillaceae</taxon>
        <taxon>Inquilinus</taxon>
    </lineage>
</organism>
<dbReference type="AlphaFoldDB" id="A0A0A0DBC0"/>